<evidence type="ECO:0000313" key="3">
    <source>
        <dbReference type="Proteomes" id="UP000183832"/>
    </source>
</evidence>
<evidence type="ECO:0000256" key="1">
    <source>
        <dbReference type="SAM" id="Phobius"/>
    </source>
</evidence>
<accession>A0A1J1HNE1</accession>
<keyword evidence="1" id="KW-0472">Membrane</keyword>
<gene>
    <name evidence="2" type="ORF">CLUMA_CG002739</name>
</gene>
<keyword evidence="1" id="KW-0812">Transmembrane</keyword>
<sequence>MKCVSHVKENFIRRSMSRAMICEAVNYTLTIIILFCATFQIRTTHDRTQLFYFFHVSNNFSRTDHSQGLIAQEKLTLK</sequence>
<dbReference type="AlphaFoldDB" id="A0A1J1HNE1"/>
<name>A0A1J1HNE1_9DIPT</name>
<dbReference type="Proteomes" id="UP000183832">
    <property type="component" value="Unassembled WGS sequence"/>
</dbReference>
<reference evidence="2 3" key="1">
    <citation type="submission" date="2015-04" db="EMBL/GenBank/DDBJ databases">
        <authorList>
            <person name="Syromyatnikov M.Y."/>
            <person name="Popov V.N."/>
        </authorList>
    </citation>
    <scope>NUCLEOTIDE SEQUENCE [LARGE SCALE GENOMIC DNA]</scope>
</reference>
<organism evidence="2 3">
    <name type="scientific">Clunio marinus</name>
    <dbReference type="NCBI Taxonomy" id="568069"/>
    <lineage>
        <taxon>Eukaryota</taxon>
        <taxon>Metazoa</taxon>
        <taxon>Ecdysozoa</taxon>
        <taxon>Arthropoda</taxon>
        <taxon>Hexapoda</taxon>
        <taxon>Insecta</taxon>
        <taxon>Pterygota</taxon>
        <taxon>Neoptera</taxon>
        <taxon>Endopterygota</taxon>
        <taxon>Diptera</taxon>
        <taxon>Nematocera</taxon>
        <taxon>Chironomoidea</taxon>
        <taxon>Chironomidae</taxon>
        <taxon>Clunio</taxon>
    </lineage>
</organism>
<proteinExistence type="predicted"/>
<keyword evidence="3" id="KW-1185">Reference proteome</keyword>
<protein>
    <submittedName>
        <fullName evidence="2">CLUMA_CG002739, isoform A</fullName>
    </submittedName>
</protein>
<keyword evidence="1" id="KW-1133">Transmembrane helix</keyword>
<evidence type="ECO:0000313" key="2">
    <source>
        <dbReference type="EMBL" id="CRK89042.1"/>
    </source>
</evidence>
<dbReference type="EMBL" id="CVRI01000010">
    <property type="protein sequence ID" value="CRK89042.1"/>
    <property type="molecule type" value="Genomic_DNA"/>
</dbReference>
<feature type="transmembrane region" description="Helical" evidence="1">
    <location>
        <begin position="21"/>
        <end position="41"/>
    </location>
</feature>